<sequence length="166" mass="17010">MAPLRGVTGSACLQAVAEIPQVRKRDGDKNAGGRVAPARVRRESVVGPSQSNVEVPNASAAERSAAEADATRPDTDPVDAGQALRLAVSQQAELLALLTRSVRSDFGALDETSPSGTVDLIGALGPLEDPGVPGNDPLHAFAVVVPRFAQDAEQVITDLGGRGQAA</sequence>
<organism evidence="2 3">
    <name type="scientific">Cryptosporangium minutisporangium</name>
    <dbReference type="NCBI Taxonomy" id="113569"/>
    <lineage>
        <taxon>Bacteria</taxon>
        <taxon>Bacillati</taxon>
        <taxon>Actinomycetota</taxon>
        <taxon>Actinomycetes</taxon>
        <taxon>Cryptosporangiales</taxon>
        <taxon>Cryptosporangiaceae</taxon>
        <taxon>Cryptosporangium</taxon>
    </lineage>
</organism>
<evidence type="ECO:0000313" key="2">
    <source>
        <dbReference type="EMBL" id="GAA3397746.1"/>
    </source>
</evidence>
<gene>
    <name evidence="2" type="ORF">GCM10020369_78940</name>
</gene>
<feature type="compositionally biased region" description="Basic and acidic residues" evidence="1">
    <location>
        <begin position="21"/>
        <end position="31"/>
    </location>
</feature>
<keyword evidence="3" id="KW-1185">Reference proteome</keyword>
<feature type="region of interest" description="Disordered" evidence="1">
    <location>
        <begin position="18"/>
        <end position="81"/>
    </location>
</feature>
<reference evidence="3" key="1">
    <citation type="journal article" date="2019" name="Int. J. Syst. Evol. Microbiol.">
        <title>The Global Catalogue of Microorganisms (GCM) 10K type strain sequencing project: providing services to taxonomists for standard genome sequencing and annotation.</title>
        <authorList>
            <consortium name="The Broad Institute Genomics Platform"/>
            <consortium name="The Broad Institute Genome Sequencing Center for Infectious Disease"/>
            <person name="Wu L."/>
            <person name="Ma J."/>
        </authorList>
    </citation>
    <scope>NUCLEOTIDE SEQUENCE [LARGE SCALE GENOMIC DNA]</scope>
    <source>
        <strain evidence="3">JCM 9458</strain>
    </source>
</reference>
<feature type="compositionally biased region" description="Basic and acidic residues" evidence="1">
    <location>
        <begin position="64"/>
        <end position="75"/>
    </location>
</feature>
<accession>A0ABP6TD50</accession>
<dbReference type="Proteomes" id="UP001501676">
    <property type="component" value="Unassembled WGS sequence"/>
</dbReference>
<comment type="caution">
    <text evidence="2">The sequence shown here is derived from an EMBL/GenBank/DDBJ whole genome shotgun (WGS) entry which is preliminary data.</text>
</comment>
<evidence type="ECO:0000256" key="1">
    <source>
        <dbReference type="SAM" id="MobiDB-lite"/>
    </source>
</evidence>
<proteinExistence type="predicted"/>
<name>A0ABP6TD50_9ACTN</name>
<evidence type="ECO:0000313" key="3">
    <source>
        <dbReference type="Proteomes" id="UP001501676"/>
    </source>
</evidence>
<protein>
    <submittedName>
        <fullName evidence="2">Uncharacterized protein</fullName>
    </submittedName>
</protein>
<dbReference type="EMBL" id="BAAAYN010000070">
    <property type="protein sequence ID" value="GAA3397746.1"/>
    <property type="molecule type" value="Genomic_DNA"/>
</dbReference>